<accession>A0A2G4F6M8</accession>
<dbReference type="InterPro" id="IPR037185">
    <property type="entry name" value="EmrE-like"/>
</dbReference>
<comment type="caution">
    <text evidence="4">The sequence shown here is derived from an EMBL/GenBank/DDBJ whole genome shotgun (WGS) entry which is preliminary data.</text>
</comment>
<dbReference type="SUPFAM" id="SSF103481">
    <property type="entry name" value="Multidrug resistance efflux transporter EmrE"/>
    <property type="match status" value="2"/>
</dbReference>
<feature type="transmembrane region" description="Helical" evidence="2">
    <location>
        <begin position="132"/>
        <end position="150"/>
    </location>
</feature>
<feature type="transmembrane region" description="Helical" evidence="2">
    <location>
        <begin position="226"/>
        <end position="248"/>
    </location>
</feature>
<dbReference type="Gene3D" id="1.10.3730.20">
    <property type="match status" value="1"/>
</dbReference>
<feature type="transmembrane region" description="Helical" evidence="2">
    <location>
        <begin position="12"/>
        <end position="30"/>
    </location>
</feature>
<feature type="transmembrane region" description="Helical" evidence="2">
    <location>
        <begin position="281"/>
        <end position="301"/>
    </location>
</feature>
<feature type="transmembrane region" description="Helical" evidence="2">
    <location>
        <begin position="42"/>
        <end position="64"/>
    </location>
</feature>
<name>A0A2G4F6M8_9CYAN</name>
<dbReference type="GO" id="GO:0016020">
    <property type="term" value="C:membrane"/>
    <property type="evidence" value="ECO:0007669"/>
    <property type="project" value="InterPro"/>
</dbReference>
<feature type="domain" description="EamA" evidence="3">
    <location>
        <begin position="163"/>
        <end position="296"/>
    </location>
</feature>
<feature type="domain" description="EamA" evidence="3">
    <location>
        <begin position="15"/>
        <end position="147"/>
    </location>
</feature>
<keyword evidence="2" id="KW-1133">Transmembrane helix</keyword>
<gene>
    <name evidence="4" type="ORF">CP500_000210</name>
</gene>
<dbReference type="RefSeq" id="WP_096831285.1">
    <property type="nucleotide sequence ID" value="NZ_NXIB02000001.1"/>
</dbReference>
<keyword evidence="2" id="KW-0472">Membrane</keyword>
<organism evidence="4 5">
    <name type="scientific">Tychonema bourrellyi FEM_GT703</name>
    <dbReference type="NCBI Taxonomy" id="2040638"/>
    <lineage>
        <taxon>Bacteria</taxon>
        <taxon>Bacillati</taxon>
        <taxon>Cyanobacteriota</taxon>
        <taxon>Cyanophyceae</taxon>
        <taxon>Oscillatoriophycideae</taxon>
        <taxon>Oscillatoriales</taxon>
        <taxon>Microcoleaceae</taxon>
        <taxon>Tychonema</taxon>
    </lineage>
</organism>
<keyword evidence="5" id="KW-1185">Reference proteome</keyword>
<feature type="transmembrane region" description="Helical" evidence="2">
    <location>
        <begin position="76"/>
        <end position="97"/>
    </location>
</feature>
<dbReference type="Proteomes" id="UP000226442">
    <property type="component" value="Unassembled WGS sequence"/>
</dbReference>
<dbReference type="OrthoDB" id="9790852at2"/>
<sequence length="302" mass="31310">MNLPKQIPNWSIAPILIIGILAVSTSSILIRLANSSANSGGLGFSLVLAASRLSLSALILLPAWSKVQWNRLQPGARRYGAAAGLCLALHFALWITSLSYTSIAASTALVTTNPVWVALLSRFWFGEKLSKLSVAGIAVALGGTIAIALGSASGSGDGSSVMLGNFLALAGSWAVSLYLLCGREAQRRGLGIGGYVAIAYTVAAIVLLPLPLVFKTSYTGYPHIVYFYILLTAALPQLVGHTILNWAVVRVSPTLVSLAILFEPVGASCLGYLVFGEVPGLSVLVGAGVLLFGVAIGIFGAK</sequence>
<dbReference type="Pfam" id="PF00892">
    <property type="entry name" value="EamA"/>
    <property type="match status" value="2"/>
</dbReference>
<feature type="transmembrane region" description="Helical" evidence="2">
    <location>
        <begin position="255"/>
        <end position="275"/>
    </location>
</feature>
<dbReference type="PANTHER" id="PTHR22911">
    <property type="entry name" value="ACYL-MALONYL CONDENSING ENZYME-RELATED"/>
    <property type="match status" value="1"/>
</dbReference>
<feature type="transmembrane region" description="Helical" evidence="2">
    <location>
        <begin position="162"/>
        <end position="180"/>
    </location>
</feature>
<evidence type="ECO:0000313" key="4">
    <source>
        <dbReference type="EMBL" id="PHX57399.1"/>
    </source>
</evidence>
<protein>
    <submittedName>
        <fullName evidence="4">EamA/RhaT family transporter</fullName>
    </submittedName>
</protein>
<feature type="transmembrane region" description="Helical" evidence="2">
    <location>
        <begin position="192"/>
        <end position="214"/>
    </location>
</feature>
<reference evidence="4" key="1">
    <citation type="submission" date="2017-10" db="EMBL/GenBank/DDBJ databases">
        <title>Draft genome sequence of the planktic cyanobacteria Tychonema bourrellyi isolated from alpine lentic freshwater.</title>
        <authorList>
            <person name="Tett A."/>
            <person name="Armanini F."/>
            <person name="Asnicar F."/>
            <person name="Boscaini A."/>
            <person name="Pasolli E."/>
            <person name="Zolfo M."/>
            <person name="Donati C."/>
            <person name="Salmaso N."/>
            <person name="Segata N."/>
        </authorList>
    </citation>
    <scope>NUCLEOTIDE SEQUENCE</scope>
    <source>
        <strain evidence="4">FEM_GT703</strain>
    </source>
</reference>
<evidence type="ECO:0000256" key="1">
    <source>
        <dbReference type="ARBA" id="ARBA00007362"/>
    </source>
</evidence>
<evidence type="ECO:0000259" key="3">
    <source>
        <dbReference type="Pfam" id="PF00892"/>
    </source>
</evidence>
<evidence type="ECO:0000313" key="5">
    <source>
        <dbReference type="Proteomes" id="UP000226442"/>
    </source>
</evidence>
<dbReference type="EMBL" id="NXIB02000001">
    <property type="protein sequence ID" value="PHX57399.1"/>
    <property type="molecule type" value="Genomic_DNA"/>
</dbReference>
<dbReference type="PANTHER" id="PTHR22911:SF76">
    <property type="entry name" value="EAMA DOMAIN-CONTAINING PROTEIN"/>
    <property type="match status" value="1"/>
</dbReference>
<evidence type="ECO:0000256" key="2">
    <source>
        <dbReference type="SAM" id="Phobius"/>
    </source>
</evidence>
<dbReference type="AlphaFoldDB" id="A0A2G4F6M8"/>
<comment type="similarity">
    <text evidence="1">Belongs to the EamA transporter family.</text>
</comment>
<dbReference type="InterPro" id="IPR000620">
    <property type="entry name" value="EamA_dom"/>
</dbReference>
<proteinExistence type="inferred from homology"/>
<keyword evidence="2" id="KW-0812">Transmembrane</keyword>
<feature type="transmembrane region" description="Helical" evidence="2">
    <location>
        <begin position="103"/>
        <end position="125"/>
    </location>
</feature>